<name>A0A1I7ZKG4_9BILA</name>
<evidence type="ECO:0000313" key="1">
    <source>
        <dbReference type="Proteomes" id="UP000095287"/>
    </source>
</evidence>
<sequence>MVICIKDNTFVMEGLLRTLPARKKARCELTKRTTSVGLLRALQYVFRYMLLSVSMDTSRNPKFTCSQLTEVNSDMACDSGMTYDTLLGTAERGHRLSDGFRRAELNESENAVDVQVNGHSTCLTCPTVSIFRLIPIHASDTVVMSVPLIYEQRQTYSVTNGAGIAGGG</sequence>
<protein>
    <submittedName>
        <fullName evidence="2">Uncharacterized protein</fullName>
    </submittedName>
</protein>
<proteinExistence type="predicted"/>
<dbReference type="Proteomes" id="UP000095287">
    <property type="component" value="Unplaced"/>
</dbReference>
<reference evidence="2" key="1">
    <citation type="submission" date="2016-11" db="UniProtKB">
        <authorList>
            <consortium name="WormBaseParasite"/>
        </authorList>
    </citation>
    <scope>IDENTIFICATION</scope>
</reference>
<evidence type="ECO:0000313" key="2">
    <source>
        <dbReference type="WBParaSite" id="L893_g273.t1"/>
    </source>
</evidence>
<dbReference type="AlphaFoldDB" id="A0A1I7ZKG4"/>
<organism evidence="1 2">
    <name type="scientific">Steinernema glaseri</name>
    <dbReference type="NCBI Taxonomy" id="37863"/>
    <lineage>
        <taxon>Eukaryota</taxon>
        <taxon>Metazoa</taxon>
        <taxon>Ecdysozoa</taxon>
        <taxon>Nematoda</taxon>
        <taxon>Chromadorea</taxon>
        <taxon>Rhabditida</taxon>
        <taxon>Tylenchina</taxon>
        <taxon>Panagrolaimomorpha</taxon>
        <taxon>Strongyloidoidea</taxon>
        <taxon>Steinernematidae</taxon>
        <taxon>Steinernema</taxon>
    </lineage>
</organism>
<accession>A0A1I7ZKG4</accession>
<keyword evidence="1" id="KW-1185">Reference proteome</keyword>
<dbReference type="WBParaSite" id="L893_g273.t1">
    <property type="protein sequence ID" value="L893_g273.t1"/>
    <property type="gene ID" value="L893_g273"/>
</dbReference>